<name>A0A4Q9YV28_9FLAO</name>
<organism evidence="2 3">
    <name type="scientific">Flavobacterium silvisoli</name>
    <dbReference type="NCBI Taxonomy" id="2529433"/>
    <lineage>
        <taxon>Bacteria</taxon>
        <taxon>Pseudomonadati</taxon>
        <taxon>Bacteroidota</taxon>
        <taxon>Flavobacteriia</taxon>
        <taxon>Flavobacteriales</taxon>
        <taxon>Flavobacteriaceae</taxon>
        <taxon>Flavobacterium</taxon>
    </lineage>
</organism>
<dbReference type="PROSITE" id="PS51257">
    <property type="entry name" value="PROKAR_LIPOPROTEIN"/>
    <property type="match status" value="1"/>
</dbReference>
<dbReference type="EMBL" id="SJPE01000011">
    <property type="protein sequence ID" value="TBX67569.1"/>
    <property type="molecule type" value="Genomic_DNA"/>
</dbReference>
<dbReference type="Proteomes" id="UP000293300">
    <property type="component" value="Unassembled WGS sequence"/>
</dbReference>
<gene>
    <name evidence="2" type="ORF">EZL74_09880</name>
</gene>
<accession>A0A4Q9YV28</accession>
<evidence type="ECO:0000256" key="1">
    <source>
        <dbReference type="SAM" id="SignalP"/>
    </source>
</evidence>
<dbReference type="OrthoDB" id="663527at2"/>
<evidence type="ECO:0000313" key="3">
    <source>
        <dbReference type="Proteomes" id="UP000293300"/>
    </source>
</evidence>
<dbReference type="AlphaFoldDB" id="A0A4Q9YV28"/>
<dbReference type="InterPro" id="IPR045607">
    <property type="entry name" value="DUF6452"/>
</dbReference>
<proteinExistence type="predicted"/>
<dbReference type="Pfam" id="PF20050">
    <property type="entry name" value="DUF6452"/>
    <property type="match status" value="1"/>
</dbReference>
<sequence>MKKILLVLLIAFSFSACEKDDICTEETTPRLILEFYDISNPANTKNVVSLKVKGSGAFDDLDLGVFSGESKIKLPLNPTATTTKYSLILNSANTTLANEDFIEFNYTTQTVYVSRACGYKTTYQLNNQDGVVQSNAASPDVPWIQNLTIQTNSITTENETHIKVYF</sequence>
<keyword evidence="1" id="KW-0732">Signal</keyword>
<comment type="caution">
    <text evidence="2">The sequence shown here is derived from an EMBL/GenBank/DDBJ whole genome shotgun (WGS) entry which is preliminary data.</text>
</comment>
<reference evidence="2 3" key="1">
    <citation type="submission" date="2019-02" db="EMBL/GenBank/DDBJ databases">
        <title>Flavobacterium sp. RD-2-33 isolated from forest soil.</title>
        <authorList>
            <person name="Chaudhary D.K."/>
        </authorList>
    </citation>
    <scope>NUCLEOTIDE SEQUENCE [LARGE SCALE GENOMIC DNA]</scope>
    <source>
        <strain evidence="2 3">RD-2-33</strain>
    </source>
</reference>
<evidence type="ECO:0008006" key="4">
    <source>
        <dbReference type="Google" id="ProtNLM"/>
    </source>
</evidence>
<keyword evidence="3" id="KW-1185">Reference proteome</keyword>
<evidence type="ECO:0000313" key="2">
    <source>
        <dbReference type="EMBL" id="TBX67569.1"/>
    </source>
</evidence>
<dbReference type="RefSeq" id="WP_131476447.1">
    <property type="nucleotide sequence ID" value="NZ_SJPE01000011.1"/>
</dbReference>
<feature type="signal peptide" evidence="1">
    <location>
        <begin position="1"/>
        <end position="18"/>
    </location>
</feature>
<feature type="chain" id="PRO_5020210092" description="DUF1735 domain-containing protein" evidence="1">
    <location>
        <begin position="19"/>
        <end position="166"/>
    </location>
</feature>
<protein>
    <recommendedName>
        <fullName evidence="4">DUF1735 domain-containing protein</fullName>
    </recommendedName>
</protein>